<gene>
    <name evidence="2" type="ORF">H0H81_010436</name>
</gene>
<dbReference type="OrthoDB" id="2855464at2759"/>
<feature type="region of interest" description="Disordered" evidence="1">
    <location>
        <begin position="66"/>
        <end position="92"/>
    </location>
</feature>
<feature type="region of interest" description="Disordered" evidence="1">
    <location>
        <begin position="256"/>
        <end position="277"/>
    </location>
</feature>
<proteinExistence type="predicted"/>
<sequence>MPSKPATYARARLDVDKDIPTTARRLQSVPGPGPVLHTATPLKQATHSNFATYPEDDAHIAAAPIRADRESESETDFEEDAHRRKHITDPEERRRRLEADPWCARVLPQRVVCKGCRKWISLDQRSEYYPGLWEKHRDLCRAIKMLKGQPIPKRRRRTKCAATKKKAAKKSLTKATIAPITEAPVVLGVEQEGITETLVQIQVAASSQHDTEPNYPIHYGHGNGEARDRQDHIYGTSQIRVAASSQLGRQTHTTYYSHKNSEASVPSPRDPPQKDHTYSAACAKEGVSAMQAVPPLLPIHVRAGGELAVGGINIKGSASALGSSVVPIASIGPRPSVTAKPPILVEDLETPHGSRCSSPSTRIHEGPPHAAPHRFHPYPRRRSTWSPRIIAEQRSAVPLWEENVQPSGLHRDIGYNGELSLGGPGVSRQQRASHKRPNRKEMFCEPAEVVEMSNEEEEERDDRPFAPEMADMCPTIECNHRYRFSSRYELEEYSRLRKSTAGGVVETYPVDAASALDIDQEVMRGAECLSGTSWNVKAPPLALSQMGVENDLRPRQHQQHGYQVLAASADPTASTARSHPGLVEPSVRLSLSRRVTESLSVSNDIPPPTAQPCPPRDADNLTLLDALLFLPIVSLAVLAIFTPPSTARHKSLHTPAHPAVSLDNYLGGGNVFHYQSANTPQGRSARRTPA</sequence>
<dbReference type="AlphaFoldDB" id="A0A9P7FPA6"/>
<evidence type="ECO:0000313" key="3">
    <source>
        <dbReference type="Proteomes" id="UP000717328"/>
    </source>
</evidence>
<evidence type="ECO:0000256" key="1">
    <source>
        <dbReference type="SAM" id="MobiDB-lite"/>
    </source>
</evidence>
<reference evidence="2" key="2">
    <citation type="submission" date="2021-10" db="EMBL/GenBank/DDBJ databases">
        <title>Phylogenomics reveals ancestral predisposition of the termite-cultivated fungus Termitomyces towards a domesticated lifestyle.</title>
        <authorList>
            <person name="Auxier B."/>
            <person name="Grum-Grzhimaylo A."/>
            <person name="Cardenas M.E."/>
            <person name="Lodge J.D."/>
            <person name="Laessoe T."/>
            <person name="Pedersen O."/>
            <person name="Smith M.E."/>
            <person name="Kuyper T.W."/>
            <person name="Franco-Molano E.A."/>
            <person name="Baroni T.J."/>
            <person name="Aanen D.K."/>
        </authorList>
    </citation>
    <scope>NUCLEOTIDE SEQUENCE</scope>
    <source>
        <strain evidence="2">D49</strain>
    </source>
</reference>
<evidence type="ECO:0000313" key="2">
    <source>
        <dbReference type="EMBL" id="KAG5635678.1"/>
    </source>
</evidence>
<accession>A0A9P7FPA6</accession>
<reference evidence="2" key="1">
    <citation type="submission" date="2021-02" db="EMBL/GenBank/DDBJ databases">
        <authorList>
            <person name="Nieuwenhuis M."/>
            <person name="Van De Peppel L.J.J."/>
        </authorList>
    </citation>
    <scope>NUCLEOTIDE SEQUENCE</scope>
    <source>
        <strain evidence="2">D49</strain>
    </source>
</reference>
<dbReference type="EMBL" id="JABCKI010006042">
    <property type="protein sequence ID" value="KAG5635678.1"/>
    <property type="molecule type" value="Genomic_DNA"/>
</dbReference>
<dbReference type="Proteomes" id="UP000717328">
    <property type="component" value="Unassembled WGS sequence"/>
</dbReference>
<name>A0A9P7FPA6_9AGAR</name>
<feature type="region of interest" description="Disordered" evidence="1">
    <location>
        <begin position="348"/>
        <end position="380"/>
    </location>
</feature>
<comment type="caution">
    <text evidence="2">The sequence shown here is derived from an EMBL/GenBank/DDBJ whole genome shotgun (WGS) entry which is preliminary data.</text>
</comment>
<protein>
    <submittedName>
        <fullName evidence="2">Uncharacterized protein</fullName>
    </submittedName>
</protein>
<organism evidence="2 3">
    <name type="scientific">Sphagnurus paluster</name>
    <dbReference type="NCBI Taxonomy" id="117069"/>
    <lineage>
        <taxon>Eukaryota</taxon>
        <taxon>Fungi</taxon>
        <taxon>Dikarya</taxon>
        <taxon>Basidiomycota</taxon>
        <taxon>Agaricomycotina</taxon>
        <taxon>Agaricomycetes</taxon>
        <taxon>Agaricomycetidae</taxon>
        <taxon>Agaricales</taxon>
        <taxon>Tricholomatineae</taxon>
        <taxon>Lyophyllaceae</taxon>
        <taxon>Sphagnurus</taxon>
    </lineage>
</organism>
<keyword evidence="3" id="KW-1185">Reference proteome</keyword>
<feature type="compositionally biased region" description="Basic residues" evidence="1">
    <location>
        <begin position="371"/>
        <end position="380"/>
    </location>
</feature>